<keyword evidence="1" id="KW-0175">Coiled coil</keyword>
<evidence type="ECO:0000256" key="1">
    <source>
        <dbReference type="SAM" id="Coils"/>
    </source>
</evidence>
<dbReference type="AlphaFoldDB" id="A0A1F6GV85"/>
<protein>
    <submittedName>
        <fullName evidence="2">Uncharacterized protein</fullName>
    </submittedName>
</protein>
<organism evidence="2 3">
    <name type="scientific">Candidatus Lambdaproteobacteria bacterium RIFOXYD2_FULL_56_26</name>
    <dbReference type="NCBI Taxonomy" id="1817773"/>
    <lineage>
        <taxon>Bacteria</taxon>
        <taxon>Pseudomonadati</taxon>
        <taxon>Pseudomonadota</taxon>
        <taxon>Candidatus Lambdaproteobacteria</taxon>
    </lineage>
</organism>
<sequence>MFKKDSPAKRELILKKAMKEIEKLLLDLEKEGKDLTQMRLKKYQKTHNIHCTCAKCGLANQKKDPRLRGLREYGFKVFVAESDAEDLFSDED</sequence>
<accession>A0A1F6GV85</accession>
<proteinExistence type="predicted"/>
<dbReference type="EMBL" id="MFNF01000027">
    <property type="protein sequence ID" value="OGH01940.1"/>
    <property type="molecule type" value="Genomic_DNA"/>
</dbReference>
<name>A0A1F6GV85_9PROT</name>
<dbReference type="Proteomes" id="UP000177583">
    <property type="component" value="Unassembled WGS sequence"/>
</dbReference>
<evidence type="ECO:0000313" key="3">
    <source>
        <dbReference type="Proteomes" id="UP000177583"/>
    </source>
</evidence>
<gene>
    <name evidence="2" type="ORF">A2557_04635</name>
</gene>
<feature type="coiled-coil region" evidence="1">
    <location>
        <begin position="11"/>
        <end position="38"/>
    </location>
</feature>
<reference evidence="2 3" key="1">
    <citation type="journal article" date="2016" name="Nat. Commun.">
        <title>Thousands of microbial genomes shed light on interconnected biogeochemical processes in an aquifer system.</title>
        <authorList>
            <person name="Anantharaman K."/>
            <person name="Brown C.T."/>
            <person name="Hug L.A."/>
            <person name="Sharon I."/>
            <person name="Castelle C.J."/>
            <person name="Probst A.J."/>
            <person name="Thomas B.C."/>
            <person name="Singh A."/>
            <person name="Wilkins M.J."/>
            <person name="Karaoz U."/>
            <person name="Brodie E.L."/>
            <person name="Williams K.H."/>
            <person name="Hubbard S.S."/>
            <person name="Banfield J.F."/>
        </authorList>
    </citation>
    <scope>NUCLEOTIDE SEQUENCE [LARGE SCALE GENOMIC DNA]</scope>
</reference>
<evidence type="ECO:0000313" key="2">
    <source>
        <dbReference type="EMBL" id="OGH01940.1"/>
    </source>
</evidence>
<comment type="caution">
    <text evidence="2">The sequence shown here is derived from an EMBL/GenBank/DDBJ whole genome shotgun (WGS) entry which is preliminary data.</text>
</comment>